<dbReference type="InterPro" id="IPR002347">
    <property type="entry name" value="SDR_fam"/>
</dbReference>
<dbReference type="InterPro" id="IPR020904">
    <property type="entry name" value="Sc_DH/Rdtase_CS"/>
</dbReference>
<dbReference type="Proteomes" id="UP000562352">
    <property type="component" value="Unassembled WGS sequence"/>
</dbReference>
<dbReference type="PANTHER" id="PTHR42760">
    <property type="entry name" value="SHORT-CHAIN DEHYDROGENASES/REDUCTASES FAMILY MEMBER"/>
    <property type="match status" value="1"/>
</dbReference>
<dbReference type="SMART" id="SM00822">
    <property type="entry name" value="PKS_KR"/>
    <property type="match status" value="1"/>
</dbReference>
<evidence type="ECO:0000313" key="5">
    <source>
        <dbReference type="Proteomes" id="UP000562352"/>
    </source>
</evidence>
<dbReference type="PRINTS" id="PR00081">
    <property type="entry name" value="GDHRDH"/>
</dbReference>
<organism evidence="4 5">
    <name type="scientific">Planomonospora venezuelensis</name>
    <dbReference type="NCBI Taxonomy" id="1999"/>
    <lineage>
        <taxon>Bacteria</taxon>
        <taxon>Bacillati</taxon>
        <taxon>Actinomycetota</taxon>
        <taxon>Actinomycetes</taxon>
        <taxon>Streptosporangiales</taxon>
        <taxon>Streptosporangiaceae</taxon>
        <taxon>Planomonospora</taxon>
    </lineage>
</organism>
<keyword evidence="5" id="KW-1185">Reference proteome</keyword>
<protein>
    <submittedName>
        <fullName evidence="4">NAD(P)-dependent dehydrogenase (Short-subunit alcohol dehydrogenase family)</fullName>
    </submittedName>
</protein>
<feature type="domain" description="Ketoreductase" evidence="3">
    <location>
        <begin position="3"/>
        <end position="173"/>
    </location>
</feature>
<evidence type="ECO:0000259" key="3">
    <source>
        <dbReference type="SMART" id="SM00822"/>
    </source>
</evidence>
<comment type="caution">
    <text evidence="4">The sequence shown here is derived from an EMBL/GenBank/DDBJ whole genome shotgun (WGS) entry which is preliminary data.</text>
</comment>
<gene>
    <name evidence="4" type="ORF">FHS22_005657</name>
</gene>
<dbReference type="CDD" id="cd05233">
    <property type="entry name" value="SDR_c"/>
    <property type="match status" value="1"/>
</dbReference>
<dbReference type="GO" id="GO:0016616">
    <property type="term" value="F:oxidoreductase activity, acting on the CH-OH group of donors, NAD or NADP as acceptor"/>
    <property type="evidence" value="ECO:0007669"/>
    <property type="project" value="TreeGrafter"/>
</dbReference>
<evidence type="ECO:0000313" key="4">
    <source>
        <dbReference type="EMBL" id="MBB5966366.1"/>
    </source>
</evidence>
<dbReference type="InterPro" id="IPR057326">
    <property type="entry name" value="KR_dom"/>
</dbReference>
<accession>A0A841DGP3</accession>
<dbReference type="Pfam" id="PF00106">
    <property type="entry name" value="adh_short"/>
    <property type="match status" value="1"/>
</dbReference>
<dbReference type="SUPFAM" id="SSF51735">
    <property type="entry name" value="NAD(P)-binding Rossmann-fold domains"/>
    <property type="match status" value="1"/>
</dbReference>
<dbReference type="PROSITE" id="PS00061">
    <property type="entry name" value="ADH_SHORT"/>
    <property type="match status" value="1"/>
</dbReference>
<dbReference type="EMBL" id="JACHJJ010000023">
    <property type="protein sequence ID" value="MBB5966366.1"/>
    <property type="molecule type" value="Genomic_DNA"/>
</dbReference>
<reference evidence="4 5" key="1">
    <citation type="submission" date="2020-08" db="EMBL/GenBank/DDBJ databases">
        <title>Genomic Encyclopedia of Type Strains, Phase III (KMG-III): the genomes of soil and plant-associated and newly described type strains.</title>
        <authorList>
            <person name="Whitman W."/>
        </authorList>
    </citation>
    <scope>NUCLEOTIDE SEQUENCE [LARGE SCALE GENOMIC DNA]</scope>
    <source>
        <strain evidence="4 5">CECT 3303</strain>
    </source>
</reference>
<dbReference type="InterPro" id="IPR036291">
    <property type="entry name" value="NAD(P)-bd_dom_sf"/>
</dbReference>
<evidence type="ECO:0000256" key="2">
    <source>
        <dbReference type="RuleBase" id="RU000363"/>
    </source>
</evidence>
<dbReference type="RefSeq" id="WP_184946432.1">
    <property type="nucleotide sequence ID" value="NZ_BAAAWZ010000001.1"/>
</dbReference>
<comment type="similarity">
    <text evidence="1 2">Belongs to the short-chain dehydrogenases/reductases (SDR) family.</text>
</comment>
<dbReference type="PRINTS" id="PR00080">
    <property type="entry name" value="SDRFAMILY"/>
</dbReference>
<dbReference type="Gene3D" id="3.40.50.720">
    <property type="entry name" value="NAD(P)-binding Rossmann-like Domain"/>
    <property type="match status" value="1"/>
</dbReference>
<name>A0A841DGP3_PLAVE</name>
<dbReference type="AlphaFoldDB" id="A0A841DGP3"/>
<evidence type="ECO:0000256" key="1">
    <source>
        <dbReference type="ARBA" id="ARBA00006484"/>
    </source>
</evidence>
<sequence length="226" mass="23359">MVGNILITGGASGLGRATAEAVAKAGGRPLVVDVAAPDYEVDHVIADVSDRAQAERAVTGLAERAGGLDGVVTAAGIDACGRLADVPADRWERVVQVNLFGTASVVRAALPYLTASRGRIVTCASTLGLRAVSDATAYCASKFGVVGFTRALAAELAGQVGVTLLVPGGMRTHFFDDRDEQYRPGPDALLNRPEDVAATVVFALGQPAGCEIRELLVCHSTETSWP</sequence>
<proteinExistence type="inferred from homology"/>